<dbReference type="GO" id="GO:0051301">
    <property type="term" value="P:cell division"/>
    <property type="evidence" value="ECO:0007669"/>
    <property type="project" value="InterPro"/>
</dbReference>
<comment type="similarity">
    <text evidence="1">Belongs to the SKA1 family.</text>
</comment>
<dbReference type="GO" id="GO:0007059">
    <property type="term" value="P:chromosome segregation"/>
    <property type="evidence" value="ECO:0007669"/>
    <property type="project" value="InterPro"/>
</dbReference>
<dbReference type="GO" id="GO:0005876">
    <property type="term" value="C:spindle microtubule"/>
    <property type="evidence" value="ECO:0007669"/>
    <property type="project" value="TreeGrafter"/>
</dbReference>
<evidence type="ECO:0000256" key="1">
    <source>
        <dbReference type="ARBA" id="ARBA00006836"/>
    </source>
</evidence>
<dbReference type="Gene3D" id="1.10.10.1890">
    <property type="entry name" value="Ska1 microtubule binding domain-like"/>
    <property type="match status" value="1"/>
</dbReference>
<dbReference type="InterPro" id="IPR009829">
    <property type="entry name" value="SKA1"/>
</dbReference>
<dbReference type="Pfam" id="PF07160">
    <property type="entry name" value="SKA1"/>
    <property type="match status" value="1"/>
</dbReference>
<protein>
    <recommendedName>
        <fullName evidence="2">SKA complex subunit 1</fullName>
    </recommendedName>
    <alternativeName>
        <fullName evidence="3">Spindle and kinetochore-associated protein 1</fullName>
    </alternativeName>
</protein>
<dbReference type="InterPro" id="IPR042031">
    <property type="entry name" value="SKA1_MBD_sf"/>
</dbReference>
<dbReference type="EMBL" id="GFDL01012886">
    <property type="protein sequence ID" value="JAV22159.1"/>
    <property type="molecule type" value="Transcribed_RNA"/>
</dbReference>
<evidence type="ECO:0000256" key="3">
    <source>
        <dbReference type="ARBA" id="ARBA00047202"/>
    </source>
</evidence>
<dbReference type="PANTHER" id="PTHR28573:SF1">
    <property type="entry name" value="SPINDLE AND KINETOCHORE-ASSOCIATED PROTEIN 1"/>
    <property type="match status" value="1"/>
</dbReference>
<dbReference type="GO" id="GO:0000278">
    <property type="term" value="P:mitotic cell cycle"/>
    <property type="evidence" value="ECO:0007669"/>
    <property type="project" value="TreeGrafter"/>
</dbReference>
<proteinExistence type="inferred from homology"/>
<dbReference type="PANTHER" id="PTHR28573">
    <property type="entry name" value="SPINDLE AND KINETOCHORE-ASSOCIATED PROTEIN 1"/>
    <property type="match status" value="1"/>
</dbReference>
<organism evidence="4">
    <name type="scientific">Culex tarsalis</name>
    <name type="common">Encephalitis mosquito</name>
    <dbReference type="NCBI Taxonomy" id="7177"/>
    <lineage>
        <taxon>Eukaryota</taxon>
        <taxon>Metazoa</taxon>
        <taxon>Ecdysozoa</taxon>
        <taxon>Arthropoda</taxon>
        <taxon>Hexapoda</taxon>
        <taxon>Insecta</taxon>
        <taxon>Pterygota</taxon>
        <taxon>Neoptera</taxon>
        <taxon>Endopterygota</taxon>
        <taxon>Diptera</taxon>
        <taxon>Nematocera</taxon>
        <taxon>Culicoidea</taxon>
        <taxon>Culicidae</taxon>
        <taxon>Culicinae</taxon>
        <taxon>Culicini</taxon>
        <taxon>Culex</taxon>
        <taxon>Culex</taxon>
    </lineage>
</organism>
<dbReference type="GO" id="GO:0008017">
    <property type="term" value="F:microtubule binding"/>
    <property type="evidence" value="ECO:0007669"/>
    <property type="project" value="InterPro"/>
</dbReference>
<dbReference type="GO" id="GO:0031110">
    <property type="term" value="P:regulation of microtubule polymerization or depolymerization"/>
    <property type="evidence" value="ECO:0007669"/>
    <property type="project" value="TreeGrafter"/>
</dbReference>
<dbReference type="GO" id="GO:0072686">
    <property type="term" value="C:mitotic spindle"/>
    <property type="evidence" value="ECO:0007669"/>
    <property type="project" value="TreeGrafter"/>
</dbReference>
<sequence>MESIETLLARQADVLNRIETFFDLQASRSQVIEQLNGLHNKARECSGAVQQAKHCLGRFRSDLGPRYAEVIKKIRLNELLILHLLEQLDRTDSGGGGGGGRKVLQAVQNGNVVDQGVKQEPASSLKPASLAGDRKMTLLDYQNSPFVSKMKPRCLSFLDFNVVISQEDFEQIPKYMRGRESLDELVTFLQTVVVACFEEKYTLLYKNKKAITNQQDLALWKAFNLQQAAFPNNKFVTQGDIARKMGRLIDKKVNGKIQMLRHLHILQETRHEGTVYYIWIRE</sequence>
<dbReference type="AlphaFoldDB" id="A0A1Q3F3R0"/>
<dbReference type="GO" id="GO:0000940">
    <property type="term" value="C:outer kinetochore"/>
    <property type="evidence" value="ECO:0007669"/>
    <property type="project" value="TreeGrafter"/>
</dbReference>
<accession>A0A1Q3F3R0</accession>
<name>A0A1Q3F3R0_CULTA</name>
<evidence type="ECO:0000256" key="2">
    <source>
        <dbReference type="ARBA" id="ARBA00047182"/>
    </source>
</evidence>
<evidence type="ECO:0000313" key="4">
    <source>
        <dbReference type="EMBL" id="JAV22159.1"/>
    </source>
</evidence>
<reference evidence="4" key="1">
    <citation type="submission" date="2017-01" db="EMBL/GenBank/DDBJ databases">
        <title>A deep insight into the sialotranscriptome of adult male and female Cluex tarsalis mosquitoes.</title>
        <authorList>
            <person name="Ribeiro J.M."/>
            <person name="Moreira F."/>
            <person name="Bernard K.A."/>
            <person name="Calvo E."/>
        </authorList>
    </citation>
    <scope>NUCLEOTIDE SEQUENCE</scope>
    <source>
        <strain evidence="4">Kern County</strain>
        <tissue evidence="4">Salivary glands</tissue>
    </source>
</reference>